<keyword evidence="2" id="KW-0032">Aminotransferase</keyword>
<keyword evidence="1" id="KW-0663">Pyridoxal phosphate</keyword>
<dbReference type="Proteomes" id="UP001056201">
    <property type="component" value="Chromosome 2"/>
</dbReference>
<dbReference type="RefSeq" id="WP_250198468.1">
    <property type="nucleotide sequence ID" value="NZ_CP097636.1"/>
</dbReference>
<name>A0ABY4SB91_AQUTE</name>
<accession>A0ABY4SB91</accession>
<dbReference type="InterPro" id="IPR015424">
    <property type="entry name" value="PyrdxlP-dep_Trfase"/>
</dbReference>
<protein>
    <submittedName>
        <fullName evidence="2">DegT/DnrJ/EryC1/StrS family aminotransferase</fullName>
    </submittedName>
</protein>
<dbReference type="PANTHER" id="PTHR30244">
    <property type="entry name" value="TRANSAMINASE"/>
    <property type="match status" value="1"/>
</dbReference>
<dbReference type="InterPro" id="IPR000653">
    <property type="entry name" value="DegT/StrS_aminotransferase"/>
</dbReference>
<evidence type="ECO:0000313" key="3">
    <source>
        <dbReference type="Proteomes" id="UP001056201"/>
    </source>
</evidence>
<dbReference type="Gene3D" id="3.40.640.10">
    <property type="entry name" value="Type I PLP-dependent aspartate aminotransferase-like (Major domain)"/>
    <property type="match status" value="1"/>
</dbReference>
<comment type="similarity">
    <text evidence="1">Belongs to the DegT/DnrJ/EryC1 family.</text>
</comment>
<keyword evidence="3" id="KW-1185">Reference proteome</keyword>
<dbReference type="Pfam" id="PF01041">
    <property type="entry name" value="DegT_DnrJ_EryC1"/>
    <property type="match status" value="1"/>
</dbReference>
<evidence type="ECO:0000256" key="1">
    <source>
        <dbReference type="RuleBase" id="RU004508"/>
    </source>
</evidence>
<organism evidence="2 3">
    <name type="scientific">Aquincola tertiaricarbonis</name>
    <dbReference type="NCBI Taxonomy" id="391953"/>
    <lineage>
        <taxon>Bacteria</taxon>
        <taxon>Pseudomonadati</taxon>
        <taxon>Pseudomonadota</taxon>
        <taxon>Betaproteobacteria</taxon>
        <taxon>Burkholderiales</taxon>
        <taxon>Sphaerotilaceae</taxon>
        <taxon>Aquincola</taxon>
    </lineage>
</organism>
<dbReference type="SUPFAM" id="SSF53383">
    <property type="entry name" value="PLP-dependent transferases"/>
    <property type="match status" value="1"/>
</dbReference>
<dbReference type="InterPro" id="IPR015421">
    <property type="entry name" value="PyrdxlP-dep_Trfase_major"/>
</dbReference>
<keyword evidence="2" id="KW-0808">Transferase</keyword>
<dbReference type="PANTHER" id="PTHR30244:SF42">
    <property type="entry name" value="UDP-2-ACETAMIDO-2-DEOXY-3-OXO-D-GLUCURONATE AMINOTRANSFERASE"/>
    <property type="match status" value="1"/>
</dbReference>
<sequence>MLPFAMGRYALHAALKASGVGPGTCVLAPAYHCRSMIDGALALGAEVAFYRVTPSLGADLDALAKLAAHARRPVRAVIAAHSFGFGQELTAVGDWCQAQAIRLVEDCSHVLVHPVVPTGLGLTGDFGIASPNKFFPVENGGLLWHRPQWPVPPAARGSSPLDELRGAWHTLQRARVGRAGVPAADQTALVQPPAATGGLEAGDSECTAVGPSDNFDARLCNASGQAGARWLAAHTDAAAMAAQRRRRYQQWMDAARQWPEVQALYPALPAQVVPYMVPLFLRSRVAERFQALKYARVPLGRWDDMAVSDCPVARRYRLALVHLPCHQSIDDHQMDWLLQAATRAMTGIR</sequence>
<dbReference type="GO" id="GO:0008483">
    <property type="term" value="F:transaminase activity"/>
    <property type="evidence" value="ECO:0007669"/>
    <property type="project" value="UniProtKB-KW"/>
</dbReference>
<reference evidence="2" key="1">
    <citation type="submission" date="2022-05" db="EMBL/GenBank/DDBJ databases">
        <title>An RpoN-dependent PEP-CTERM gene is involved in floc formation of an Aquincola tertiaricarbonis strain.</title>
        <authorList>
            <person name="Qiu D."/>
            <person name="Xia M."/>
        </authorList>
    </citation>
    <scope>NUCLEOTIDE SEQUENCE</scope>
    <source>
        <strain evidence="2">RN12</strain>
    </source>
</reference>
<evidence type="ECO:0000313" key="2">
    <source>
        <dbReference type="EMBL" id="URI10264.1"/>
    </source>
</evidence>
<dbReference type="EMBL" id="CP097636">
    <property type="protein sequence ID" value="URI10264.1"/>
    <property type="molecule type" value="Genomic_DNA"/>
</dbReference>
<proteinExistence type="inferred from homology"/>
<gene>
    <name evidence="2" type="ORF">MW290_14690</name>
</gene>